<keyword evidence="2" id="KW-1185">Reference proteome</keyword>
<reference evidence="1" key="1">
    <citation type="journal article" date="2020" name="bioRxiv">
        <title>Chromosome-level reference genome of the European wasp spider Argiope bruennichi: a resource for studies on range expansion and evolutionary adaptation.</title>
        <authorList>
            <person name="Sheffer M.M."/>
            <person name="Hoppe A."/>
            <person name="Krehenwinkel H."/>
            <person name="Uhl G."/>
            <person name="Kuss A.W."/>
            <person name="Jensen L."/>
            <person name="Jensen C."/>
            <person name="Gillespie R.G."/>
            <person name="Hoff K.J."/>
            <person name="Prost S."/>
        </authorList>
    </citation>
    <scope>NUCLEOTIDE SEQUENCE</scope>
</reference>
<reference evidence="1" key="2">
    <citation type="submission" date="2020-06" db="EMBL/GenBank/DDBJ databases">
        <authorList>
            <person name="Sheffer M."/>
        </authorList>
    </citation>
    <scope>NUCLEOTIDE SEQUENCE</scope>
</reference>
<dbReference type="EMBL" id="JABXBU010000015">
    <property type="protein sequence ID" value="KAF8787558.1"/>
    <property type="molecule type" value="Genomic_DNA"/>
</dbReference>
<gene>
    <name evidence="1" type="ORF">HNY73_009141</name>
</gene>
<comment type="caution">
    <text evidence="1">The sequence shown here is derived from an EMBL/GenBank/DDBJ whole genome shotgun (WGS) entry which is preliminary data.</text>
</comment>
<organism evidence="1 2">
    <name type="scientific">Argiope bruennichi</name>
    <name type="common">Wasp spider</name>
    <name type="synonym">Aranea bruennichi</name>
    <dbReference type="NCBI Taxonomy" id="94029"/>
    <lineage>
        <taxon>Eukaryota</taxon>
        <taxon>Metazoa</taxon>
        <taxon>Ecdysozoa</taxon>
        <taxon>Arthropoda</taxon>
        <taxon>Chelicerata</taxon>
        <taxon>Arachnida</taxon>
        <taxon>Araneae</taxon>
        <taxon>Araneomorphae</taxon>
        <taxon>Entelegynae</taxon>
        <taxon>Araneoidea</taxon>
        <taxon>Araneidae</taxon>
        <taxon>Argiope</taxon>
    </lineage>
</organism>
<protein>
    <submittedName>
        <fullName evidence="1">Uncharacterized protein</fullName>
    </submittedName>
</protein>
<sequence length="327" mass="38575">MAEQQDTSLSMERKFGLGCLYYVMERRYPFILLKIQEQFDESHPTAREINEEEFQNHLSRFSKVYEAVYSQAANHLIMMEAEYSSFFENRDEAHFENFVELLSNYEKDIRDKPLNNEDLIDFCARISAFACMSLVANHSKEVLLHAADSIASLMTYYEFDDAKERTFGLGCVQCVMQQRYPDLLLDIRKRLDKSLLRHCEGNEEEFTDHLSRFSRVYEAVNAQAANHIRVIEAEYRSFFNKRDEIHFENFVELLSNYEIDIREKSFNNEDLIDFCAHISVFVCMSLVKHLRKEVLLYAVDSIASLMTYYKFDDAKYNELVKFAENSS</sequence>
<accession>A0A8T0FBB5</accession>
<proteinExistence type="predicted"/>
<dbReference type="AlphaFoldDB" id="A0A8T0FBB5"/>
<name>A0A8T0FBB5_ARGBR</name>
<dbReference type="Proteomes" id="UP000807504">
    <property type="component" value="Unassembled WGS sequence"/>
</dbReference>
<evidence type="ECO:0000313" key="2">
    <source>
        <dbReference type="Proteomes" id="UP000807504"/>
    </source>
</evidence>
<evidence type="ECO:0000313" key="1">
    <source>
        <dbReference type="EMBL" id="KAF8787558.1"/>
    </source>
</evidence>